<feature type="transmembrane region" description="Helical" evidence="1">
    <location>
        <begin position="144"/>
        <end position="163"/>
    </location>
</feature>
<name>A0ABD5E339_9ACTN</name>
<reference evidence="3" key="1">
    <citation type="submission" date="2023-07" db="EMBL/GenBank/DDBJ databases">
        <title>30 novel species of actinomycetes from the DSMZ collection.</title>
        <authorList>
            <person name="Nouioui I."/>
        </authorList>
    </citation>
    <scope>NUCLEOTIDE SEQUENCE [LARGE SCALE GENOMIC DNA]</scope>
    <source>
        <strain evidence="3">DSM 41982</strain>
    </source>
</reference>
<evidence type="ECO:0000313" key="3">
    <source>
        <dbReference type="Proteomes" id="UP001183607"/>
    </source>
</evidence>
<evidence type="ECO:0000313" key="2">
    <source>
        <dbReference type="EMBL" id="MDT0415866.1"/>
    </source>
</evidence>
<organism evidence="2 3">
    <name type="scientific">Streptomyces evansiae</name>
    <dbReference type="NCBI Taxonomy" id="3075535"/>
    <lineage>
        <taxon>Bacteria</taxon>
        <taxon>Bacillati</taxon>
        <taxon>Actinomycetota</taxon>
        <taxon>Actinomycetes</taxon>
        <taxon>Kitasatosporales</taxon>
        <taxon>Streptomycetaceae</taxon>
        <taxon>Streptomyces</taxon>
    </lineage>
</organism>
<gene>
    <name evidence="2" type="ORF">RM574_10225</name>
</gene>
<sequence length="184" mass="19045">MRRTFTWHAGPALVCGASLVALGLCAGLPFGRWTAGAGWLVAAGFAAALPTGAAALLRCLWAGVDRSTLWASFRCLPRAARLSCAGLLLTGVLVTGTAFAGFAGLQDAKAEAGGGYSALDTRTKDRVRISRERYEEVRAAERRGFLALPGTLLVVSGALVLTLGEWDGAGAGRTPATRDRRGAA</sequence>
<feature type="transmembrane region" description="Helical" evidence="1">
    <location>
        <begin position="82"/>
        <end position="105"/>
    </location>
</feature>
<evidence type="ECO:0008006" key="4">
    <source>
        <dbReference type="Google" id="ProtNLM"/>
    </source>
</evidence>
<dbReference type="Proteomes" id="UP001183607">
    <property type="component" value="Unassembled WGS sequence"/>
</dbReference>
<protein>
    <recommendedName>
        <fullName evidence="4">Integral membrane protein</fullName>
    </recommendedName>
</protein>
<accession>A0ABD5E339</accession>
<dbReference type="AlphaFoldDB" id="A0ABD5E339"/>
<dbReference type="EMBL" id="JAVRER010000011">
    <property type="protein sequence ID" value="MDT0415866.1"/>
    <property type="molecule type" value="Genomic_DNA"/>
</dbReference>
<keyword evidence="1" id="KW-1133">Transmembrane helix</keyword>
<keyword evidence="1" id="KW-0472">Membrane</keyword>
<comment type="caution">
    <text evidence="2">The sequence shown here is derived from an EMBL/GenBank/DDBJ whole genome shotgun (WGS) entry which is preliminary data.</text>
</comment>
<proteinExistence type="predicted"/>
<dbReference type="RefSeq" id="WP_311676927.1">
    <property type="nucleotide sequence ID" value="NZ_JAVRER010000011.1"/>
</dbReference>
<feature type="transmembrane region" description="Helical" evidence="1">
    <location>
        <begin position="37"/>
        <end position="61"/>
    </location>
</feature>
<keyword evidence="1" id="KW-0812">Transmembrane</keyword>
<evidence type="ECO:0000256" key="1">
    <source>
        <dbReference type="SAM" id="Phobius"/>
    </source>
</evidence>